<evidence type="ECO:0000256" key="2">
    <source>
        <dbReference type="ARBA" id="ARBA00022692"/>
    </source>
</evidence>
<keyword evidence="3 5" id="KW-1133">Transmembrane helix</keyword>
<evidence type="ECO:0000256" key="4">
    <source>
        <dbReference type="ARBA" id="ARBA00023136"/>
    </source>
</evidence>
<keyword evidence="2 5" id="KW-0812">Transmembrane</keyword>
<sequence length="213" mass="23180">MSAAPIPTAAAPAASAKCAAECTRAAELGAVLFRNRGWLPVPFFVVPLVVPGTQTAASWIAGAALVAAGEAVRLAGVAAAGTVTRRRSRAVQRLVTYGIFGWMRNPLYVGNFLAWLGVVVASGVFWFLPVAALLFALEYSLIVRYEEGVLESFFGREYLDYKARTPRWFPRPPAEPESGPHHWGEAWRSEVSTLLQYVVFAGVLVAKQMWLAR</sequence>
<keyword evidence="4 5" id="KW-0472">Membrane</keyword>
<dbReference type="RefSeq" id="WP_284351200.1">
    <property type="nucleotide sequence ID" value="NZ_BRXS01000005.1"/>
</dbReference>
<dbReference type="PANTHER" id="PTHR12714">
    <property type="entry name" value="PROTEIN-S ISOPRENYLCYSTEINE O-METHYLTRANSFERASE"/>
    <property type="match status" value="1"/>
</dbReference>
<proteinExistence type="predicted"/>
<evidence type="ECO:0000313" key="7">
    <source>
        <dbReference type="Proteomes" id="UP001161325"/>
    </source>
</evidence>
<dbReference type="PROSITE" id="PS50244">
    <property type="entry name" value="S5A_REDUCTASE"/>
    <property type="match status" value="1"/>
</dbReference>
<dbReference type="InterPro" id="IPR007318">
    <property type="entry name" value="Phopholipid_MeTrfase"/>
</dbReference>
<reference evidence="6" key="1">
    <citation type="submission" date="2022-08" db="EMBL/GenBank/DDBJ databases">
        <title>Draft genome sequencing of Roseisolibacter agri AW1220.</title>
        <authorList>
            <person name="Tobiishi Y."/>
            <person name="Tonouchi A."/>
        </authorList>
    </citation>
    <scope>NUCLEOTIDE SEQUENCE</scope>
    <source>
        <strain evidence="6">AW1220</strain>
    </source>
</reference>
<dbReference type="Gene3D" id="1.20.120.1630">
    <property type="match status" value="1"/>
</dbReference>
<organism evidence="6 7">
    <name type="scientific">Roseisolibacter agri</name>
    <dbReference type="NCBI Taxonomy" id="2014610"/>
    <lineage>
        <taxon>Bacteria</taxon>
        <taxon>Pseudomonadati</taxon>
        <taxon>Gemmatimonadota</taxon>
        <taxon>Gemmatimonadia</taxon>
        <taxon>Gemmatimonadales</taxon>
        <taxon>Gemmatimonadaceae</taxon>
        <taxon>Roseisolibacter</taxon>
    </lineage>
</organism>
<evidence type="ECO:0000256" key="3">
    <source>
        <dbReference type="ARBA" id="ARBA00022989"/>
    </source>
</evidence>
<gene>
    <name evidence="6" type="ORF">rosag_32590</name>
</gene>
<dbReference type="Proteomes" id="UP001161325">
    <property type="component" value="Unassembled WGS sequence"/>
</dbReference>
<keyword evidence="7" id="KW-1185">Reference proteome</keyword>
<dbReference type="EMBL" id="BRXS01000005">
    <property type="protein sequence ID" value="GLC26746.1"/>
    <property type="molecule type" value="Genomic_DNA"/>
</dbReference>
<evidence type="ECO:0000256" key="1">
    <source>
        <dbReference type="ARBA" id="ARBA00004127"/>
    </source>
</evidence>
<name>A0AA37QBM9_9BACT</name>
<dbReference type="PANTHER" id="PTHR12714:SF9">
    <property type="entry name" value="PROTEIN-S-ISOPRENYLCYSTEINE O-METHYLTRANSFERASE"/>
    <property type="match status" value="1"/>
</dbReference>
<dbReference type="GO" id="GO:0016740">
    <property type="term" value="F:transferase activity"/>
    <property type="evidence" value="ECO:0007669"/>
    <property type="project" value="UniProtKB-ARBA"/>
</dbReference>
<dbReference type="AlphaFoldDB" id="A0AA37QBM9"/>
<evidence type="ECO:0000313" key="6">
    <source>
        <dbReference type="EMBL" id="GLC26746.1"/>
    </source>
</evidence>
<protein>
    <recommendedName>
        <fullName evidence="8">Steroid 5-alpha reductase C-terminal domain-containing protein</fullName>
    </recommendedName>
</protein>
<comment type="caution">
    <text evidence="6">The sequence shown here is derived from an EMBL/GenBank/DDBJ whole genome shotgun (WGS) entry which is preliminary data.</text>
</comment>
<feature type="transmembrane region" description="Helical" evidence="5">
    <location>
        <begin position="112"/>
        <end position="137"/>
    </location>
</feature>
<evidence type="ECO:0000256" key="5">
    <source>
        <dbReference type="SAM" id="Phobius"/>
    </source>
</evidence>
<evidence type="ECO:0008006" key="8">
    <source>
        <dbReference type="Google" id="ProtNLM"/>
    </source>
</evidence>
<dbReference type="GO" id="GO:0012505">
    <property type="term" value="C:endomembrane system"/>
    <property type="evidence" value="ECO:0007669"/>
    <property type="project" value="UniProtKB-SubCell"/>
</dbReference>
<dbReference type="Pfam" id="PF04191">
    <property type="entry name" value="PEMT"/>
    <property type="match status" value="1"/>
</dbReference>
<accession>A0AA37QBM9</accession>
<comment type="subcellular location">
    <subcellularLocation>
        <location evidence="1">Endomembrane system</location>
        <topology evidence="1">Multi-pass membrane protein</topology>
    </subcellularLocation>
</comment>